<proteinExistence type="predicted"/>
<reference evidence="2" key="1">
    <citation type="journal article" date="2005" name="BMC Biol.">
        <title>The sequence of rice chromosomes 11 and 12, rich in disease resistance genes and recent gene duplications.</title>
        <authorList>
            <consortium name="The rice chromosomes 11 and 12 sequencing consortia"/>
        </authorList>
    </citation>
    <scope>NUCLEOTIDE SEQUENCE [LARGE SCALE GENOMIC DNA]</scope>
</reference>
<gene>
    <name evidence="2" type="ordered locus">LOC_Os12g13290</name>
</gene>
<dbReference type="AlphaFoldDB" id="Q2QVC4"/>
<name>Q2QVC4_ORYSJ</name>
<evidence type="ECO:0000313" key="2">
    <source>
        <dbReference type="EMBL" id="ABA96896.2"/>
    </source>
</evidence>
<evidence type="ECO:0000256" key="1">
    <source>
        <dbReference type="SAM" id="MobiDB-lite"/>
    </source>
</evidence>
<feature type="region of interest" description="Disordered" evidence="1">
    <location>
        <begin position="1"/>
        <end position="21"/>
    </location>
</feature>
<organism evidence="2">
    <name type="scientific">Oryza sativa subsp. japonica</name>
    <name type="common">Rice</name>
    <dbReference type="NCBI Taxonomy" id="39947"/>
    <lineage>
        <taxon>Eukaryota</taxon>
        <taxon>Viridiplantae</taxon>
        <taxon>Streptophyta</taxon>
        <taxon>Embryophyta</taxon>
        <taxon>Tracheophyta</taxon>
        <taxon>Spermatophyta</taxon>
        <taxon>Magnoliopsida</taxon>
        <taxon>Liliopsida</taxon>
        <taxon>Poales</taxon>
        <taxon>Poaceae</taxon>
        <taxon>BOP clade</taxon>
        <taxon>Oryzoideae</taxon>
        <taxon>Oryzeae</taxon>
        <taxon>Oryzinae</taxon>
        <taxon>Oryza</taxon>
        <taxon>Oryza sativa</taxon>
    </lineage>
</organism>
<reference evidence="2" key="3">
    <citation type="submission" date="2006-01" db="EMBL/GenBank/DDBJ databases">
        <authorList>
            <person name="Buell R."/>
        </authorList>
    </citation>
    <scope>NUCLEOTIDE SEQUENCE</scope>
</reference>
<dbReference type="EMBL" id="DP000011">
    <property type="protein sequence ID" value="ABA96896.2"/>
    <property type="molecule type" value="Genomic_DNA"/>
</dbReference>
<feature type="compositionally biased region" description="Polar residues" evidence="1">
    <location>
        <begin position="7"/>
        <end position="21"/>
    </location>
</feature>
<protein>
    <submittedName>
        <fullName evidence="2">Uncharacterized protein</fullName>
    </submittedName>
</protein>
<sequence>MDGDGILTSQCEPVNQVRLQQ</sequence>
<accession>Q2QVC4</accession>
<reference evidence="2" key="2">
    <citation type="submission" date="2005-04" db="EMBL/GenBank/DDBJ databases">
        <authorList>
            <person name="Buell C.R."/>
            <person name="Wing R.A."/>
            <person name="McCombie W.A."/>
            <person name="Ouyang S."/>
        </authorList>
    </citation>
    <scope>NUCLEOTIDE SEQUENCE</scope>
</reference>